<dbReference type="CDD" id="cd18186">
    <property type="entry name" value="BTB_POZ_ZBTB_KLHL-like"/>
    <property type="match status" value="1"/>
</dbReference>
<accession>A0ABP1PUM5</accession>
<dbReference type="Gene3D" id="3.30.710.10">
    <property type="entry name" value="Potassium Channel Kv1.1, Chain A"/>
    <property type="match status" value="1"/>
</dbReference>
<organism evidence="2 3">
    <name type="scientific">Orchesella dallaii</name>
    <dbReference type="NCBI Taxonomy" id="48710"/>
    <lineage>
        <taxon>Eukaryota</taxon>
        <taxon>Metazoa</taxon>
        <taxon>Ecdysozoa</taxon>
        <taxon>Arthropoda</taxon>
        <taxon>Hexapoda</taxon>
        <taxon>Collembola</taxon>
        <taxon>Entomobryomorpha</taxon>
        <taxon>Entomobryoidea</taxon>
        <taxon>Orchesellidae</taxon>
        <taxon>Orchesellinae</taxon>
        <taxon>Orchesella</taxon>
    </lineage>
</organism>
<dbReference type="InterPro" id="IPR000210">
    <property type="entry name" value="BTB/POZ_dom"/>
</dbReference>
<sequence length="266" mass="29744">MEIFSPSMESDIGELDETHDEVNEGGSVDWRNEISEMKEPVCEDTDVFPDWDLPSNSVMAEMKNLNVTVNIRLSVEDEYLREQGSDKLALICKSIQAQNIHSDISIVAADGSTLPANKCFLAAHSHVLKVCLEKNNKIEMPDVSKECVESLIGYFYSMEITKAEKCSSLAVELFQVAHKYEVTALEEKISGMLLLRSNSWYDVDAAVGLLHFVKGVETSSGAKMLKMRGKVLQVLKSKRQGLKTSETFKKLFDEDPETAMELCMMA</sequence>
<evidence type="ECO:0000313" key="2">
    <source>
        <dbReference type="EMBL" id="CAL8076037.1"/>
    </source>
</evidence>
<dbReference type="PROSITE" id="PS50097">
    <property type="entry name" value="BTB"/>
    <property type="match status" value="1"/>
</dbReference>
<name>A0ABP1PUM5_9HEXA</name>
<reference evidence="2 3" key="1">
    <citation type="submission" date="2024-08" db="EMBL/GenBank/DDBJ databases">
        <authorList>
            <person name="Cucini C."/>
            <person name="Frati F."/>
        </authorList>
    </citation>
    <scope>NUCLEOTIDE SEQUENCE [LARGE SCALE GENOMIC DNA]</scope>
</reference>
<dbReference type="Proteomes" id="UP001642540">
    <property type="component" value="Unassembled WGS sequence"/>
</dbReference>
<dbReference type="SUPFAM" id="SSF54695">
    <property type="entry name" value="POZ domain"/>
    <property type="match status" value="1"/>
</dbReference>
<evidence type="ECO:0000259" key="1">
    <source>
        <dbReference type="PROSITE" id="PS50097"/>
    </source>
</evidence>
<dbReference type="InterPro" id="IPR011333">
    <property type="entry name" value="SKP1/BTB/POZ_sf"/>
</dbReference>
<dbReference type="PANTHER" id="PTHR24413">
    <property type="entry name" value="SPECKLE-TYPE POZ PROTEIN"/>
    <property type="match status" value="1"/>
</dbReference>
<proteinExistence type="predicted"/>
<gene>
    <name evidence="2" type="ORF">ODALV1_LOCUS3343</name>
</gene>
<feature type="non-terminal residue" evidence="2">
    <location>
        <position position="266"/>
    </location>
</feature>
<keyword evidence="3" id="KW-1185">Reference proteome</keyword>
<comment type="caution">
    <text evidence="2">The sequence shown here is derived from an EMBL/GenBank/DDBJ whole genome shotgun (WGS) entry which is preliminary data.</text>
</comment>
<dbReference type="EMBL" id="CAXLJM020000009">
    <property type="protein sequence ID" value="CAL8076037.1"/>
    <property type="molecule type" value="Genomic_DNA"/>
</dbReference>
<dbReference type="Pfam" id="PF00651">
    <property type="entry name" value="BTB"/>
    <property type="match status" value="1"/>
</dbReference>
<protein>
    <recommendedName>
        <fullName evidence="1">BTB domain-containing protein</fullName>
    </recommendedName>
</protein>
<feature type="domain" description="BTB" evidence="1">
    <location>
        <begin position="102"/>
        <end position="164"/>
    </location>
</feature>
<evidence type="ECO:0000313" key="3">
    <source>
        <dbReference type="Proteomes" id="UP001642540"/>
    </source>
</evidence>
<dbReference type="SMART" id="SM00225">
    <property type="entry name" value="BTB"/>
    <property type="match status" value="1"/>
</dbReference>